<evidence type="ECO:0000313" key="4">
    <source>
        <dbReference type="Proteomes" id="UP000605144"/>
    </source>
</evidence>
<keyword evidence="1" id="KW-0547">Nucleotide-binding</keyword>
<keyword evidence="1" id="KW-0067">ATP-binding</keyword>
<proteinExistence type="predicted"/>
<dbReference type="Gene3D" id="3.30.470.20">
    <property type="entry name" value="ATP-grasp fold, B domain"/>
    <property type="match status" value="1"/>
</dbReference>
<dbReference type="GO" id="GO:0046872">
    <property type="term" value="F:metal ion binding"/>
    <property type="evidence" value="ECO:0007669"/>
    <property type="project" value="InterPro"/>
</dbReference>
<evidence type="ECO:0000313" key="3">
    <source>
        <dbReference type="EMBL" id="HIP17392.1"/>
    </source>
</evidence>
<comment type="caution">
    <text evidence="3">The sequence shown here is derived from an EMBL/GenBank/DDBJ whole genome shotgun (WGS) entry which is preliminary data.</text>
</comment>
<dbReference type="GO" id="GO:0005737">
    <property type="term" value="C:cytoplasm"/>
    <property type="evidence" value="ECO:0007669"/>
    <property type="project" value="TreeGrafter"/>
</dbReference>
<organism evidence="3 4">
    <name type="scientific">Methanothermococcus okinawensis</name>
    <dbReference type="NCBI Taxonomy" id="155863"/>
    <lineage>
        <taxon>Archaea</taxon>
        <taxon>Methanobacteriati</taxon>
        <taxon>Methanobacteriota</taxon>
        <taxon>Methanomada group</taxon>
        <taxon>Methanococci</taxon>
        <taxon>Methanococcales</taxon>
        <taxon>Methanococcaceae</taxon>
        <taxon>Methanothermococcus</taxon>
    </lineage>
</organism>
<dbReference type="Pfam" id="PF08443">
    <property type="entry name" value="RimK"/>
    <property type="match status" value="1"/>
</dbReference>
<name>A0A833DR19_9EURY</name>
<dbReference type="AlphaFoldDB" id="A0A833DR19"/>
<dbReference type="Proteomes" id="UP000605144">
    <property type="component" value="Unassembled WGS sequence"/>
</dbReference>
<dbReference type="InterPro" id="IPR013815">
    <property type="entry name" value="ATP_grasp_subdomain_1"/>
</dbReference>
<feature type="domain" description="ATP-grasp" evidence="2">
    <location>
        <begin position="89"/>
        <end position="307"/>
    </location>
</feature>
<evidence type="ECO:0000259" key="2">
    <source>
        <dbReference type="PROSITE" id="PS50975"/>
    </source>
</evidence>
<dbReference type="InterPro" id="IPR011761">
    <property type="entry name" value="ATP-grasp"/>
</dbReference>
<gene>
    <name evidence="3" type="ORF">EYG76_03705</name>
</gene>
<dbReference type="PANTHER" id="PTHR21621">
    <property type="entry name" value="RIBOSOMAL PROTEIN S6 MODIFICATION PROTEIN"/>
    <property type="match status" value="1"/>
</dbReference>
<reference evidence="3" key="1">
    <citation type="journal article" date="2020" name="ISME J.">
        <title>Gammaproteobacteria mediating utilization of methyl-, sulfur- and petroleum organic compounds in deep ocean hydrothermal plumes.</title>
        <authorList>
            <person name="Zhou Z."/>
            <person name="Liu Y."/>
            <person name="Pan J."/>
            <person name="Cron B.R."/>
            <person name="Toner B.M."/>
            <person name="Anantharaman K."/>
            <person name="Breier J.A."/>
            <person name="Dick G.J."/>
            <person name="Li M."/>
        </authorList>
    </citation>
    <scope>NUCLEOTIDE SEQUENCE</scope>
    <source>
        <strain evidence="3">SZUA-1385</strain>
    </source>
</reference>
<dbReference type="SUPFAM" id="SSF56059">
    <property type="entry name" value="Glutathione synthetase ATP-binding domain-like"/>
    <property type="match status" value="1"/>
</dbReference>
<protein>
    <submittedName>
        <fullName evidence="3">ATP-grasp domain-containing protein</fullName>
    </submittedName>
</protein>
<dbReference type="InterPro" id="IPR013651">
    <property type="entry name" value="ATP-grasp_RimK-type"/>
</dbReference>
<dbReference type="GO" id="GO:0018169">
    <property type="term" value="F:ribosomal S6-glutamic acid ligase activity"/>
    <property type="evidence" value="ECO:0007669"/>
    <property type="project" value="TreeGrafter"/>
</dbReference>
<dbReference type="PANTHER" id="PTHR21621:SF0">
    <property type="entry name" value="BETA-CITRYLGLUTAMATE SYNTHASE B-RELATED"/>
    <property type="match status" value="1"/>
</dbReference>
<dbReference type="PROSITE" id="PS50975">
    <property type="entry name" value="ATP_GRASP"/>
    <property type="match status" value="1"/>
</dbReference>
<dbReference type="GO" id="GO:0005524">
    <property type="term" value="F:ATP binding"/>
    <property type="evidence" value="ECO:0007669"/>
    <property type="project" value="UniProtKB-UniRule"/>
</dbReference>
<dbReference type="EMBL" id="DQSV01000074">
    <property type="protein sequence ID" value="HIP17392.1"/>
    <property type="molecule type" value="Genomic_DNA"/>
</dbReference>
<accession>A0A833DR19</accession>
<dbReference type="Gene3D" id="3.40.50.20">
    <property type="match status" value="1"/>
</dbReference>
<evidence type="ECO:0000256" key="1">
    <source>
        <dbReference type="PROSITE-ProRule" id="PRU00409"/>
    </source>
</evidence>
<dbReference type="GO" id="GO:0009432">
    <property type="term" value="P:SOS response"/>
    <property type="evidence" value="ECO:0007669"/>
    <property type="project" value="TreeGrafter"/>
</dbReference>
<sequence length="309" mass="36201">MRIGILCCKKTPENILIHKYLTKKYNTYFLNPTEIELDLNKNESNINLILSRVERDYLQCGLKVLRYIEDNTNVKIINSSKSIEICQNKYLTYKVLKEYMPTSLLVSKENFQNIEYLIEEMDLKFPIVVKPVYGGYGNGVLKLDDMKDLKNIILKKYIINKKENKDLKNKTNKINKNDDKNNNYFINNNYFNGTIIQEYIPYKHDLRVFVINNKIVCVMERIPRNDWRANCSLGAETKLFHLREDIVDLVLKSIKKTNADIAGVDVLIDKENNPYILEINITPQFRNIIKYSNIPLEILKFIGNISGNN</sequence>
<dbReference type="Gene3D" id="3.30.1490.20">
    <property type="entry name" value="ATP-grasp fold, A domain"/>
    <property type="match status" value="1"/>
</dbReference>